<organism evidence="1 2">
    <name type="scientific">Septoria linicola</name>
    <dbReference type="NCBI Taxonomy" id="215465"/>
    <lineage>
        <taxon>Eukaryota</taxon>
        <taxon>Fungi</taxon>
        <taxon>Dikarya</taxon>
        <taxon>Ascomycota</taxon>
        <taxon>Pezizomycotina</taxon>
        <taxon>Dothideomycetes</taxon>
        <taxon>Dothideomycetidae</taxon>
        <taxon>Mycosphaerellales</taxon>
        <taxon>Mycosphaerellaceae</taxon>
        <taxon>Septoria</taxon>
    </lineage>
</organism>
<dbReference type="InterPro" id="IPR013083">
    <property type="entry name" value="Znf_RING/FYVE/PHD"/>
</dbReference>
<name>A0A9Q9AYQ0_9PEZI</name>
<accession>A0A9Q9AYQ0</accession>
<keyword evidence="2" id="KW-1185">Reference proteome</keyword>
<protein>
    <submittedName>
        <fullName evidence="1">Zinc finger, RING/FYVE/PHD-type</fullName>
    </submittedName>
</protein>
<proteinExistence type="predicted"/>
<gene>
    <name evidence="1" type="ORF">Slin15195_G109130</name>
</gene>
<sequence>MSDPLMFLSTGGLVPHPTSLGTDCPICSDPITDLVALACETPNCRPPGCCRACISARILESSKCLFCRKPVQPLPFPFGTYNVPSIIFHNGVYMDRDSALTDEIAALAIDFRVFAIPLALPATTPDTLARLDKHILLDILFVLANEHIRLLLADGKDPLPDLEAFTVLIPCVYSTLDTLHFDLFTKAIPQRALWQRLLQGVCMRLKMAGSEAFAPLAELTWDDRVRLLEPGSEQLTSAPKFALMLVNEFVKFSMKAHLFSVQGADAGR</sequence>
<dbReference type="EMBL" id="CP099427">
    <property type="protein sequence ID" value="USW57594.1"/>
    <property type="molecule type" value="Genomic_DNA"/>
</dbReference>
<dbReference type="Gene3D" id="3.30.40.10">
    <property type="entry name" value="Zinc/RING finger domain, C3HC4 (zinc finger)"/>
    <property type="match status" value="1"/>
</dbReference>
<evidence type="ECO:0000313" key="1">
    <source>
        <dbReference type="EMBL" id="USW57594.1"/>
    </source>
</evidence>
<dbReference type="Proteomes" id="UP001056384">
    <property type="component" value="Chromosome 10"/>
</dbReference>
<reference evidence="1" key="1">
    <citation type="submission" date="2022-06" db="EMBL/GenBank/DDBJ databases">
        <title>Complete genome sequences of two strains of the flax pathogen Septoria linicola.</title>
        <authorList>
            <person name="Lapalu N."/>
            <person name="Simon A."/>
            <person name="Demenou B."/>
            <person name="Paumier D."/>
            <person name="Guillot M.-P."/>
            <person name="Gout L."/>
            <person name="Valade R."/>
        </authorList>
    </citation>
    <scope>NUCLEOTIDE SEQUENCE</scope>
    <source>
        <strain evidence="1">SE15195</strain>
    </source>
</reference>
<dbReference type="AlphaFoldDB" id="A0A9Q9AYQ0"/>
<evidence type="ECO:0000313" key="2">
    <source>
        <dbReference type="Proteomes" id="UP001056384"/>
    </source>
</evidence>